<dbReference type="GO" id="GO:0004497">
    <property type="term" value="F:monooxygenase activity"/>
    <property type="evidence" value="ECO:0007669"/>
    <property type="project" value="UniProtKB-KW"/>
</dbReference>
<dbReference type="SUPFAM" id="SSF54373">
    <property type="entry name" value="FAD-linked reductases, C-terminal domain"/>
    <property type="match status" value="1"/>
</dbReference>
<name>A0A4Y8RPK1_9HYPH</name>
<dbReference type="PANTHER" id="PTHR13789:SF318">
    <property type="entry name" value="GERANYLGERANYL DIPHOSPHATE REDUCTASE"/>
    <property type="match status" value="1"/>
</dbReference>
<keyword evidence="5" id="KW-0503">Monooxygenase</keyword>
<dbReference type="GO" id="GO:0071949">
    <property type="term" value="F:FAD binding"/>
    <property type="evidence" value="ECO:0007669"/>
    <property type="project" value="InterPro"/>
</dbReference>
<dbReference type="Pfam" id="PF01494">
    <property type="entry name" value="FAD_binding_3"/>
    <property type="match status" value="1"/>
</dbReference>
<comment type="cofactor">
    <cofactor evidence="1">
        <name>FAD</name>
        <dbReference type="ChEBI" id="CHEBI:57692"/>
    </cofactor>
</comment>
<evidence type="ECO:0000259" key="6">
    <source>
        <dbReference type="Pfam" id="PF01494"/>
    </source>
</evidence>
<dbReference type="OrthoDB" id="4230779at2"/>
<dbReference type="SUPFAM" id="SSF51905">
    <property type="entry name" value="FAD/NAD(P)-binding domain"/>
    <property type="match status" value="1"/>
</dbReference>
<reference evidence="7 8" key="1">
    <citation type="submission" date="2019-03" db="EMBL/GenBank/DDBJ databases">
        <title>Jiella endophytica sp. nov., a novel endophytic bacterium isolated from root of Ficus microcarpa Linn. f.</title>
        <authorList>
            <person name="Tuo L."/>
        </authorList>
    </citation>
    <scope>NUCLEOTIDE SEQUENCE [LARGE SCALE GENOMIC DNA]</scope>
    <source>
        <strain evidence="7 8">CBS5Q-3</strain>
    </source>
</reference>
<keyword evidence="8" id="KW-1185">Reference proteome</keyword>
<dbReference type="InterPro" id="IPR002938">
    <property type="entry name" value="FAD-bd"/>
</dbReference>
<dbReference type="PRINTS" id="PR00420">
    <property type="entry name" value="RNGMNOXGNASE"/>
</dbReference>
<comment type="caution">
    <text evidence="7">The sequence shown here is derived from an EMBL/GenBank/DDBJ whole genome shotgun (WGS) entry which is preliminary data.</text>
</comment>
<dbReference type="InterPro" id="IPR036188">
    <property type="entry name" value="FAD/NAD-bd_sf"/>
</dbReference>
<evidence type="ECO:0000256" key="3">
    <source>
        <dbReference type="ARBA" id="ARBA00022827"/>
    </source>
</evidence>
<evidence type="ECO:0000256" key="1">
    <source>
        <dbReference type="ARBA" id="ARBA00001974"/>
    </source>
</evidence>
<evidence type="ECO:0000256" key="5">
    <source>
        <dbReference type="ARBA" id="ARBA00023033"/>
    </source>
</evidence>
<keyword evidence="4" id="KW-0560">Oxidoreductase</keyword>
<sequence length="399" mass="42156">MTPKDSPRIAIVGAGIAGLTAALCLARLGLGTTIFERAERLEEVGAGLQLSPNALSVMERLGLLPALRKVGVEADRIELLNYRSGRRIAEVPVHSADGTPYLSIHRADLQAVLVDAVKAEPSIGLKLGAELKAVSADEGGVDLSFSSCEALRAELVVAADGVNSTIVRQFGLEGPVATGTTAWRSTIETGGAGQGAPLGLAEERACRVSAWLGPRRHAVAYPIRGGQAVNLVLIARSDDAPAAADRLPAEFSRWDEGLTALIAAAPPPTPWPLYAAPAARPYTVGNGRVVLIGDACHAMAPYAAQGAGMAIEDAAVLAAVIAGTDDLEVAARRFEAERRPRIDRLRGRVGFHRFVYHLPFPFSIGRDTVLALRPRDALRAELAWLYDWRAPDLTASRGG</sequence>
<keyword evidence="3" id="KW-0274">FAD</keyword>
<feature type="domain" description="FAD-binding" evidence="6">
    <location>
        <begin position="9"/>
        <end position="326"/>
    </location>
</feature>
<organism evidence="7 8">
    <name type="scientific">Jiella endophytica</name>
    <dbReference type="NCBI Taxonomy" id="2558362"/>
    <lineage>
        <taxon>Bacteria</taxon>
        <taxon>Pseudomonadati</taxon>
        <taxon>Pseudomonadota</taxon>
        <taxon>Alphaproteobacteria</taxon>
        <taxon>Hyphomicrobiales</taxon>
        <taxon>Aurantimonadaceae</taxon>
        <taxon>Jiella</taxon>
    </lineage>
</organism>
<evidence type="ECO:0000313" key="8">
    <source>
        <dbReference type="Proteomes" id="UP000298179"/>
    </source>
</evidence>
<dbReference type="AlphaFoldDB" id="A0A4Y8RPK1"/>
<dbReference type="InterPro" id="IPR050493">
    <property type="entry name" value="FAD-dep_Monooxygenase_BioMet"/>
</dbReference>
<keyword evidence="2" id="KW-0285">Flavoprotein</keyword>
<evidence type="ECO:0000256" key="4">
    <source>
        <dbReference type="ARBA" id="ARBA00023002"/>
    </source>
</evidence>
<dbReference type="RefSeq" id="WP_134761446.1">
    <property type="nucleotide sequence ID" value="NZ_SOZD01000002.1"/>
</dbReference>
<dbReference type="Gene3D" id="3.50.50.60">
    <property type="entry name" value="FAD/NAD(P)-binding domain"/>
    <property type="match status" value="1"/>
</dbReference>
<dbReference type="PANTHER" id="PTHR13789">
    <property type="entry name" value="MONOOXYGENASE"/>
    <property type="match status" value="1"/>
</dbReference>
<protein>
    <recommendedName>
        <fullName evidence="6">FAD-binding domain-containing protein</fullName>
    </recommendedName>
</protein>
<dbReference type="Proteomes" id="UP000298179">
    <property type="component" value="Unassembled WGS sequence"/>
</dbReference>
<dbReference type="EMBL" id="SOZD01000002">
    <property type="protein sequence ID" value="TFF25276.1"/>
    <property type="molecule type" value="Genomic_DNA"/>
</dbReference>
<gene>
    <name evidence="7" type="ORF">E3C22_07845</name>
</gene>
<evidence type="ECO:0000313" key="7">
    <source>
        <dbReference type="EMBL" id="TFF25276.1"/>
    </source>
</evidence>
<evidence type="ECO:0000256" key="2">
    <source>
        <dbReference type="ARBA" id="ARBA00022630"/>
    </source>
</evidence>
<accession>A0A4Y8RPK1</accession>
<proteinExistence type="predicted"/>